<gene>
    <name evidence="2" type="ORF">C2E21_3110</name>
</gene>
<feature type="transmembrane region" description="Helical" evidence="1">
    <location>
        <begin position="987"/>
        <end position="1006"/>
    </location>
</feature>
<feature type="transmembrane region" description="Helical" evidence="1">
    <location>
        <begin position="446"/>
        <end position="468"/>
    </location>
</feature>
<feature type="transmembrane region" description="Helical" evidence="1">
    <location>
        <begin position="811"/>
        <end position="832"/>
    </location>
</feature>
<keyword evidence="1" id="KW-0472">Membrane</keyword>
<feature type="transmembrane region" description="Helical" evidence="1">
    <location>
        <begin position="56"/>
        <end position="89"/>
    </location>
</feature>
<feature type="transmembrane region" description="Helical" evidence="1">
    <location>
        <begin position="1018"/>
        <end position="1035"/>
    </location>
</feature>
<feature type="transmembrane region" description="Helical" evidence="1">
    <location>
        <begin position="1047"/>
        <end position="1073"/>
    </location>
</feature>
<reference evidence="2 3" key="1">
    <citation type="journal article" date="2018" name="Plant J.">
        <title>Genome sequences of Chlorella sorokiniana UTEX 1602 and Micractinium conductrix SAG 241.80: implications to maltose excretion by a green alga.</title>
        <authorList>
            <person name="Arriola M.B."/>
            <person name="Velmurugan N."/>
            <person name="Zhang Y."/>
            <person name="Plunkett M.H."/>
            <person name="Hondzo H."/>
            <person name="Barney B.M."/>
        </authorList>
    </citation>
    <scope>NUCLEOTIDE SEQUENCE [LARGE SCALE GENOMIC DNA]</scope>
    <source>
        <strain evidence="3">UTEX 1602</strain>
    </source>
</reference>
<dbReference type="Proteomes" id="UP000239899">
    <property type="component" value="Unassembled WGS sequence"/>
</dbReference>
<feature type="transmembrane region" description="Helical" evidence="1">
    <location>
        <begin position="958"/>
        <end position="981"/>
    </location>
</feature>
<feature type="transmembrane region" description="Helical" evidence="1">
    <location>
        <begin position="391"/>
        <end position="408"/>
    </location>
</feature>
<evidence type="ECO:0000313" key="2">
    <source>
        <dbReference type="EMBL" id="PRW58471.1"/>
    </source>
</evidence>
<feature type="transmembrane region" description="Helical" evidence="1">
    <location>
        <begin position="101"/>
        <end position="120"/>
    </location>
</feature>
<feature type="transmembrane region" description="Helical" evidence="1">
    <location>
        <begin position="126"/>
        <end position="147"/>
    </location>
</feature>
<feature type="transmembrane region" description="Helical" evidence="1">
    <location>
        <begin position="415"/>
        <end position="434"/>
    </location>
</feature>
<feature type="transmembrane region" description="Helical" evidence="1">
    <location>
        <begin position="337"/>
        <end position="356"/>
    </location>
</feature>
<comment type="caution">
    <text evidence="2">The sequence shown here is derived from an EMBL/GenBank/DDBJ whole genome shotgun (WGS) entry which is preliminary data.</text>
</comment>
<keyword evidence="1" id="KW-1133">Transmembrane helix</keyword>
<feature type="transmembrane region" description="Helical" evidence="1">
    <location>
        <begin position="561"/>
        <end position="579"/>
    </location>
</feature>
<protein>
    <submittedName>
        <fullName evidence="2">No exine formation 1</fullName>
    </submittedName>
</protein>
<dbReference type="PANTHER" id="PTHR35313">
    <property type="entry name" value="NO EXINE FORMATION 1"/>
    <property type="match status" value="1"/>
</dbReference>
<feature type="transmembrane region" description="Helical" evidence="1">
    <location>
        <begin position="196"/>
        <end position="220"/>
    </location>
</feature>
<evidence type="ECO:0000313" key="3">
    <source>
        <dbReference type="Proteomes" id="UP000239899"/>
    </source>
</evidence>
<feature type="transmembrane region" description="Helical" evidence="1">
    <location>
        <begin position="241"/>
        <end position="264"/>
    </location>
</feature>
<sequence length="1132" mass="119381">MLPGNTMLSAGRTTSGVAAGAYGYSQFTQNGGGAGTHSTASSARFVPSQFLYNGRVAAALLPSVLVLAGYGGGAVAAALAVGLMATYILDAMRYKEGAFMAVWLTMGGANLAAIFSALLLKSDAPVALTLLTFLLNALTLFLAGLWASLQFRFLQLQYPGVVVAFEKMLMAGCLPVAAAVQTWGMVAGVGMSSSSFFLAALLCGLYRFFALPLPSSFHLAGRRAMGGGKPKAHTLQDSGDGFTAFLLVAALPVGVYVATHWAVLFSWVHMWSMILLATGPLVFVCSLQDGLWWLGSGRAVNALRRLLLLASLAVFLLAVEERVIFHSFNQYIRLTAPWNYIAVTACMYGVAALVLLHFSGSLSEETEGLLVGPLLMLSAAVGALAAGLPLWMLPAPLLAASGLAMFYDTRSLRDYLLFVAGVLATGGWFVWNHFWFLEVSLAGVPLRTVCTQVLVAMVPAALLPGMLYAEAGNGVVGALLMGQAVLLCWLEELLYAGDHEQVTYGVHSMYPPWLVVGTSALGLGLARHLHTCAAIEDVPAYVLQCAYAAKLSMLLLPEARLTVPVLGVLLAATPPLLLHKAGAAERERLERPGRPRRLPAWQGAGLAALVVLSVVAARFAIFDIVQFVVDRRPAEALVAGILVLCMALGCLPLVHRYYPHSQTAKRALLLAGSLAALLALLRPPLPVGGGAECPDLPFGLCPRLWDAGHVPEHEEDDVAIWGDGLRRRTHWPLWFMLGSAFLGVAAMTQSSRGALSALLRTVQAAGSAAMVAAYLALEFFPGLPLVQVVILVSALLAALFLVLLQLPVPGGAVLMPGLALAWAAGLPLALAAQAASTLPPLPEAAERLLPDSDRELDEERRDAIWAAILAVYAAESLLLAFALKLRVGAALAGQRGAKATVPAACAALGLDDGTFHKAASFLGQCMPTYVQQPGGSRPALKGPAGAAMQRLSQEGLGWVPTLCNLVALLCFGLCMALNWQVTGGNPAAILLLSPLLLLLAQDPLLLRTLEERRRYAPPVAAATLYLTAAAGWQLVEDVSEVQAGGTSLSFFAIQTGCLIWALPCQIFLLIWLWTNKRPPVMRVLLLAPLNLASLYLADLDETKLSAGVGLAASAALLLGAQQAAVKAGRNLI</sequence>
<dbReference type="PANTHER" id="PTHR35313:SF1">
    <property type="entry name" value="NO EXINE FORMATION 1"/>
    <property type="match status" value="1"/>
</dbReference>
<dbReference type="OrthoDB" id="10046650at2759"/>
<evidence type="ECO:0000256" key="1">
    <source>
        <dbReference type="SAM" id="Phobius"/>
    </source>
</evidence>
<accession>A0A2P6TWN9</accession>
<feature type="transmembrane region" description="Helical" evidence="1">
    <location>
        <begin position="270"/>
        <end position="294"/>
    </location>
</feature>
<proteinExistence type="predicted"/>
<keyword evidence="3" id="KW-1185">Reference proteome</keyword>
<feature type="transmembrane region" description="Helical" evidence="1">
    <location>
        <begin position="863"/>
        <end position="883"/>
    </location>
</feature>
<dbReference type="EMBL" id="LHPG02000005">
    <property type="protein sequence ID" value="PRW58471.1"/>
    <property type="molecule type" value="Genomic_DNA"/>
</dbReference>
<feature type="transmembrane region" description="Helical" evidence="1">
    <location>
        <begin position="600"/>
        <end position="621"/>
    </location>
</feature>
<dbReference type="STRING" id="3076.A0A2P6TWN9"/>
<feature type="transmembrane region" description="Helical" evidence="1">
    <location>
        <begin position="168"/>
        <end position="190"/>
    </location>
</feature>
<organism evidence="2 3">
    <name type="scientific">Chlorella sorokiniana</name>
    <name type="common">Freshwater green alga</name>
    <dbReference type="NCBI Taxonomy" id="3076"/>
    <lineage>
        <taxon>Eukaryota</taxon>
        <taxon>Viridiplantae</taxon>
        <taxon>Chlorophyta</taxon>
        <taxon>core chlorophytes</taxon>
        <taxon>Trebouxiophyceae</taxon>
        <taxon>Chlorellales</taxon>
        <taxon>Chlorellaceae</taxon>
        <taxon>Chlorella clade</taxon>
        <taxon>Chlorella</taxon>
    </lineage>
</organism>
<feature type="transmembrane region" description="Helical" evidence="1">
    <location>
        <begin position="475"/>
        <end position="497"/>
    </location>
</feature>
<keyword evidence="1" id="KW-0812">Transmembrane</keyword>
<dbReference type="AlphaFoldDB" id="A0A2P6TWN9"/>
<feature type="transmembrane region" description="Helical" evidence="1">
    <location>
        <begin position="306"/>
        <end position="325"/>
    </location>
</feature>
<feature type="transmembrane region" description="Helical" evidence="1">
    <location>
        <begin position="731"/>
        <end position="748"/>
    </location>
</feature>
<feature type="transmembrane region" description="Helical" evidence="1">
    <location>
        <begin position="636"/>
        <end position="655"/>
    </location>
</feature>
<name>A0A2P6TWN9_CHLSO</name>
<feature type="transmembrane region" description="Helical" evidence="1">
    <location>
        <begin position="783"/>
        <end position="804"/>
    </location>
</feature>